<dbReference type="InterPro" id="IPR027417">
    <property type="entry name" value="P-loop_NTPase"/>
</dbReference>
<evidence type="ECO:0000256" key="2">
    <source>
        <dbReference type="SAM" id="Phobius"/>
    </source>
</evidence>
<keyword evidence="2" id="KW-0812">Transmembrane</keyword>
<dbReference type="HOGENOM" id="CLU_021105_1_2_1"/>
<dbReference type="OrthoDB" id="511599at2759"/>
<reference evidence="6" key="1">
    <citation type="journal article" date="2014" name="Proc. Natl. Acad. Sci. U.S.A.">
        <title>Extensive sampling of basidiomycete genomes demonstrates inadequacy of the white-rot/brown-rot paradigm for wood decay fungi.</title>
        <authorList>
            <person name="Riley R."/>
            <person name="Salamov A.A."/>
            <person name="Brown D.W."/>
            <person name="Nagy L.G."/>
            <person name="Floudas D."/>
            <person name="Held B.W."/>
            <person name="Levasseur A."/>
            <person name="Lombard V."/>
            <person name="Morin E."/>
            <person name="Otillar R."/>
            <person name="Lindquist E.A."/>
            <person name="Sun H."/>
            <person name="LaButti K.M."/>
            <person name="Schmutz J."/>
            <person name="Jabbour D."/>
            <person name="Luo H."/>
            <person name="Baker S.E."/>
            <person name="Pisabarro A.G."/>
            <person name="Walton J.D."/>
            <person name="Blanchette R.A."/>
            <person name="Henrissat B."/>
            <person name="Martin F."/>
            <person name="Cullen D."/>
            <person name="Hibbett D.S."/>
            <person name="Grigoriev I.V."/>
        </authorList>
    </citation>
    <scope>NUCLEOTIDE SEQUENCE [LARGE SCALE GENOMIC DNA]</scope>
    <source>
        <strain evidence="6">MUCL 33604</strain>
    </source>
</reference>
<dbReference type="SUPFAM" id="SSF52540">
    <property type="entry name" value="P-loop containing nucleoside triphosphate hydrolases"/>
    <property type="match status" value="1"/>
</dbReference>
<keyword evidence="2" id="KW-0472">Membrane</keyword>
<dbReference type="Proteomes" id="UP000027265">
    <property type="component" value="Unassembled WGS sequence"/>
</dbReference>
<dbReference type="PANTHER" id="PTHR36168">
    <property type="entry name" value="CHROMOSOME 1, WHOLE GENOME SHOTGUN SEQUENCE"/>
    <property type="match status" value="1"/>
</dbReference>
<dbReference type="Pfam" id="PF13191">
    <property type="entry name" value="AAA_16"/>
    <property type="match status" value="1"/>
</dbReference>
<evidence type="ECO:0000256" key="1">
    <source>
        <dbReference type="SAM" id="MobiDB-lite"/>
    </source>
</evidence>
<proteinExistence type="predicted"/>
<feature type="domain" description="Orc1-like AAA ATPase" evidence="3">
    <location>
        <begin position="171"/>
        <end position="315"/>
    </location>
</feature>
<dbReference type="InterPro" id="IPR041664">
    <property type="entry name" value="AAA_16"/>
</dbReference>
<protein>
    <submittedName>
        <fullName evidence="5">Uncharacterized protein</fullName>
    </submittedName>
</protein>
<dbReference type="AlphaFoldDB" id="A0A067PK02"/>
<dbReference type="InParanoid" id="A0A067PK02"/>
<dbReference type="EMBL" id="KL197726">
    <property type="protein sequence ID" value="KDQ55233.1"/>
    <property type="molecule type" value="Genomic_DNA"/>
</dbReference>
<evidence type="ECO:0000259" key="4">
    <source>
        <dbReference type="Pfam" id="PF24913"/>
    </source>
</evidence>
<evidence type="ECO:0000313" key="5">
    <source>
        <dbReference type="EMBL" id="KDQ55233.1"/>
    </source>
</evidence>
<feature type="region of interest" description="Disordered" evidence="1">
    <location>
        <begin position="47"/>
        <end position="73"/>
    </location>
</feature>
<dbReference type="PANTHER" id="PTHR36168:SF1">
    <property type="entry name" value="ORC1-LIKE AAA ATPASE DOMAIN-CONTAINING PROTEIN"/>
    <property type="match status" value="1"/>
</dbReference>
<dbReference type="STRING" id="933084.A0A067PK02"/>
<name>A0A067PK02_9AGAM</name>
<dbReference type="Gene3D" id="3.40.50.300">
    <property type="entry name" value="P-loop containing nucleotide triphosphate hydrolases"/>
    <property type="match status" value="1"/>
</dbReference>
<feature type="transmembrane region" description="Helical" evidence="2">
    <location>
        <begin position="97"/>
        <end position="118"/>
    </location>
</feature>
<dbReference type="InterPro" id="IPR056808">
    <property type="entry name" value="HTH_AAA"/>
</dbReference>
<feature type="region of interest" description="Disordered" evidence="1">
    <location>
        <begin position="361"/>
        <end position="380"/>
    </location>
</feature>
<evidence type="ECO:0000313" key="6">
    <source>
        <dbReference type="Proteomes" id="UP000027265"/>
    </source>
</evidence>
<evidence type="ECO:0000259" key="3">
    <source>
        <dbReference type="Pfam" id="PF13191"/>
    </source>
</evidence>
<gene>
    <name evidence="5" type="ORF">JAAARDRAFT_37779</name>
</gene>
<keyword evidence="2" id="KW-1133">Transmembrane helix</keyword>
<dbReference type="Pfam" id="PF24913">
    <property type="entry name" value="WHD_AAA_fung"/>
    <property type="match status" value="1"/>
</dbReference>
<feature type="domain" description="AAA protein C-terminal winged helix" evidence="4">
    <location>
        <begin position="420"/>
        <end position="549"/>
    </location>
</feature>
<accession>A0A067PK02</accession>
<organism evidence="5 6">
    <name type="scientific">Jaapia argillacea MUCL 33604</name>
    <dbReference type="NCBI Taxonomy" id="933084"/>
    <lineage>
        <taxon>Eukaryota</taxon>
        <taxon>Fungi</taxon>
        <taxon>Dikarya</taxon>
        <taxon>Basidiomycota</taxon>
        <taxon>Agaricomycotina</taxon>
        <taxon>Agaricomycetes</taxon>
        <taxon>Agaricomycetidae</taxon>
        <taxon>Jaapiales</taxon>
        <taxon>Jaapiaceae</taxon>
        <taxon>Jaapia</taxon>
    </lineage>
</organism>
<sequence length="584" mass="65957">MIPLRACITKYPSACLRKRCVSDSKSRLLHSRAKKYGRRRLVAQSIGNQVSDKPEKSPVETSGPTPSSRGGLLSRFSRTRDVEGGTQHFQSNGVRDAAITALAGVAVLFFGGVAYISWYKKKVLDKIELAFAPGYDPALELATHGAKTSSRTHGIDDLDLDSDGPWTQHLRRKEQDILDRIINGEETGHYYVLLGPKGVGKTTMIFDAMQPIQADGVSVCDAHPDLEVFRLRLGKALNYEFNEDSQTGLFQRRDPREGGPALDIERAMNKLEKVALRCAKKRGRPFVLIFNNIHYLHNDEEGRNMLLQLQQHAESWAASGILTVVFGSDDFWPYQALRKTSNRMQVLCIYDLSSTEAHQASLRMRPSHPTTSTTHSRERTSSVIELIGGRLSYLNKTMRSKDPLEMAKHLLEVEKAWLVSQIGLIPDCDDDVMDEQKWSSCSWLLLREFVKRRIEQERHQLARIEAGELSAEDAAGLPLPSIPYWQCRQIMTRADYMEDLDRANIISIDIHHEVRPDSELILHAARQVVEEEGFDELLDGVRARVDEIESLHRTRELTFKDLKPGDRLRLAVDKGGALLLEEGK</sequence>
<keyword evidence="6" id="KW-1185">Reference proteome</keyword>